<dbReference type="AlphaFoldDB" id="A0AAD7Q346"/>
<name>A0AAD7Q346_QUISA</name>
<feature type="compositionally biased region" description="Basic and acidic residues" evidence="1">
    <location>
        <begin position="24"/>
        <end position="39"/>
    </location>
</feature>
<evidence type="ECO:0000256" key="1">
    <source>
        <dbReference type="SAM" id="MobiDB-lite"/>
    </source>
</evidence>
<keyword evidence="3" id="KW-1185">Reference proteome</keyword>
<organism evidence="2 3">
    <name type="scientific">Quillaja saponaria</name>
    <name type="common">Soap bark tree</name>
    <dbReference type="NCBI Taxonomy" id="32244"/>
    <lineage>
        <taxon>Eukaryota</taxon>
        <taxon>Viridiplantae</taxon>
        <taxon>Streptophyta</taxon>
        <taxon>Embryophyta</taxon>
        <taxon>Tracheophyta</taxon>
        <taxon>Spermatophyta</taxon>
        <taxon>Magnoliopsida</taxon>
        <taxon>eudicotyledons</taxon>
        <taxon>Gunneridae</taxon>
        <taxon>Pentapetalae</taxon>
        <taxon>rosids</taxon>
        <taxon>fabids</taxon>
        <taxon>Fabales</taxon>
        <taxon>Quillajaceae</taxon>
        <taxon>Quillaja</taxon>
    </lineage>
</organism>
<evidence type="ECO:0000313" key="3">
    <source>
        <dbReference type="Proteomes" id="UP001163823"/>
    </source>
</evidence>
<dbReference type="Proteomes" id="UP001163823">
    <property type="component" value="Chromosome 3"/>
</dbReference>
<dbReference type="EMBL" id="JARAOO010000003">
    <property type="protein sequence ID" value="KAJ7974040.1"/>
    <property type="molecule type" value="Genomic_DNA"/>
</dbReference>
<feature type="compositionally biased region" description="Basic and acidic residues" evidence="1">
    <location>
        <begin position="1"/>
        <end position="11"/>
    </location>
</feature>
<gene>
    <name evidence="2" type="ORF">O6P43_004175</name>
</gene>
<sequence>MTHEVGDDHLELPTVIDASSFDAATKDENTRQEKSEPQMKRSLVANSKEHECYSAKFFESTKLTVVDTKQELRSRNTKVFA</sequence>
<proteinExistence type="predicted"/>
<dbReference type="KEGG" id="qsa:O6P43_004175"/>
<accession>A0AAD7Q346</accession>
<protein>
    <submittedName>
        <fullName evidence="2">Uncharacterized protein</fullName>
    </submittedName>
</protein>
<evidence type="ECO:0000313" key="2">
    <source>
        <dbReference type="EMBL" id="KAJ7974040.1"/>
    </source>
</evidence>
<comment type="caution">
    <text evidence="2">The sequence shown here is derived from an EMBL/GenBank/DDBJ whole genome shotgun (WGS) entry which is preliminary data.</text>
</comment>
<reference evidence="2" key="1">
    <citation type="journal article" date="2023" name="Science">
        <title>Elucidation of the pathway for biosynthesis of saponin adjuvants from the soapbark tree.</title>
        <authorList>
            <person name="Reed J."/>
            <person name="Orme A."/>
            <person name="El-Demerdash A."/>
            <person name="Owen C."/>
            <person name="Martin L.B.B."/>
            <person name="Misra R.C."/>
            <person name="Kikuchi S."/>
            <person name="Rejzek M."/>
            <person name="Martin A.C."/>
            <person name="Harkess A."/>
            <person name="Leebens-Mack J."/>
            <person name="Louveau T."/>
            <person name="Stephenson M.J."/>
            <person name="Osbourn A."/>
        </authorList>
    </citation>
    <scope>NUCLEOTIDE SEQUENCE</scope>
    <source>
        <strain evidence="2">S10</strain>
    </source>
</reference>
<feature type="region of interest" description="Disordered" evidence="1">
    <location>
        <begin position="1"/>
        <end position="45"/>
    </location>
</feature>